<name>A0ABU1I9P3_9BURK</name>
<dbReference type="EMBL" id="JAVIZX010000001">
    <property type="protein sequence ID" value="MDR6213557.1"/>
    <property type="molecule type" value="Genomic_DNA"/>
</dbReference>
<evidence type="ECO:0000313" key="2">
    <source>
        <dbReference type="Proteomes" id="UP001267710"/>
    </source>
</evidence>
<organism evidence="1 2">
    <name type="scientific">Paracidovorax wautersii</name>
    <dbReference type="NCBI Taxonomy" id="1177982"/>
    <lineage>
        <taxon>Bacteria</taxon>
        <taxon>Pseudomonadati</taxon>
        <taxon>Pseudomonadota</taxon>
        <taxon>Betaproteobacteria</taxon>
        <taxon>Burkholderiales</taxon>
        <taxon>Comamonadaceae</taxon>
        <taxon>Paracidovorax</taxon>
    </lineage>
</organism>
<protein>
    <recommendedName>
        <fullName evidence="3">N-acetyltransferase domain-containing protein</fullName>
    </recommendedName>
</protein>
<gene>
    <name evidence="1" type="ORF">QE399_001246</name>
</gene>
<sequence>MHLSLSLSPCGSSWLPWPKPPPLPWPALWGFPRVAAPSPLRPAELRIDVAPPAATLEDELAALYRRLHTPGDRLHGIDRMPLFTDPDLVVHYREADGESYVYIEDLRRGCLAGTTVFNRLVELNRQADRHLRAPHSRYAPAYQRRGLATAVYRWALDGGMCLITGARQSPGAHALWDRLACEHLSGYVRVQDKALTYLGPAVSPPVRDALQTRRFLLGRRWTLARLQAATGMR</sequence>
<dbReference type="Proteomes" id="UP001267710">
    <property type="component" value="Unassembled WGS sequence"/>
</dbReference>
<dbReference type="SUPFAM" id="SSF55729">
    <property type="entry name" value="Acyl-CoA N-acyltransferases (Nat)"/>
    <property type="match status" value="1"/>
</dbReference>
<accession>A0ABU1I9P3</accession>
<keyword evidence="2" id="KW-1185">Reference proteome</keyword>
<proteinExistence type="predicted"/>
<reference evidence="1 2" key="1">
    <citation type="submission" date="2023-08" db="EMBL/GenBank/DDBJ databases">
        <title>Functional and genomic diversity of the sorghum phyllosphere microbiome.</title>
        <authorList>
            <person name="Shade A."/>
        </authorList>
    </citation>
    <scope>NUCLEOTIDE SEQUENCE [LARGE SCALE GENOMIC DNA]</scope>
    <source>
        <strain evidence="1 2">SORGH_AS_0335</strain>
    </source>
</reference>
<dbReference type="InterPro" id="IPR016181">
    <property type="entry name" value="Acyl_CoA_acyltransferase"/>
</dbReference>
<evidence type="ECO:0000313" key="1">
    <source>
        <dbReference type="EMBL" id="MDR6213557.1"/>
    </source>
</evidence>
<evidence type="ECO:0008006" key="3">
    <source>
        <dbReference type="Google" id="ProtNLM"/>
    </source>
</evidence>
<comment type="caution">
    <text evidence="1">The sequence shown here is derived from an EMBL/GenBank/DDBJ whole genome shotgun (WGS) entry which is preliminary data.</text>
</comment>